<proteinExistence type="predicted"/>
<evidence type="ECO:0000256" key="1">
    <source>
        <dbReference type="PROSITE-ProRule" id="PRU00076"/>
    </source>
</evidence>
<dbReference type="Gene3D" id="2.10.25.10">
    <property type="entry name" value="Laminin"/>
    <property type="match status" value="1"/>
</dbReference>
<dbReference type="SUPFAM" id="SSF57196">
    <property type="entry name" value="EGF/Laminin"/>
    <property type="match status" value="1"/>
</dbReference>
<gene>
    <name evidence="4" type="ORF">NP493_150g00002</name>
</gene>
<feature type="transmembrane region" description="Helical" evidence="2">
    <location>
        <begin position="12"/>
        <end position="32"/>
    </location>
</feature>
<evidence type="ECO:0000256" key="2">
    <source>
        <dbReference type="SAM" id="Phobius"/>
    </source>
</evidence>
<accession>A0AAD9P4B1</accession>
<evidence type="ECO:0000313" key="4">
    <source>
        <dbReference type="EMBL" id="KAK2187906.1"/>
    </source>
</evidence>
<keyword evidence="2" id="KW-1133">Transmembrane helix</keyword>
<protein>
    <recommendedName>
        <fullName evidence="3">EGF-like domain-containing protein</fullName>
    </recommendedName>
</protein>
<sequence>MHIMKLNVLISALRYAFFTMIAILQTILGASVPETTQSLYDELCDDKFCHGNGICFVANAAAQCLCGNFYRGKHCEYVNLAESTHQAIGGRIVFEWSQPPRLRSDYVFVYYELTPKDGNPSIVYRKNINMGDTDKAIVINSLKVGGTHYRMCVEEEAVAETAVLLRAFDRLTNCVHVSTGHDFESLGGWGMVIMLMAVMVFLVYLQRDRIGLVYFYKPPVLPATTS</sequence>
<dbReference type="EMBL" id="JAODUO010000150">
    <property type="protein sequence ID" value="KAK2187906.1"/>
    <property type="molecule type" value="Genomic_DNA"/>
</dbReference>
<feature type="domain" description="EGF-like" evidence="3">
    <location>
        <begin position="40"/>
        <end position="76"/>
    </location>
</feature>
<name>A0AAD9P4B1_RIDPI</name>
<keyword evidence="5" id="KW-1185">Reference proteome</keyword>
<evidence type="ECO:0000313" key="5">
    <source>
        <dbReference type="Proteomes" id="UP001209878"/>
    </source>
</evidence>
<dbReference type="PROSITE" id="PS50026">
    <property type="entry name" value="EGF_3"/>
    <property type="match status" value="1"/>
</dbReference>
<dbReference type="Proteomes" id="UP001209878">
    <property type="component" value="Unassembled WGS sequence"/>
</dbReference>
<organism evidence="4 5">
    <name type="scientific">Ridgeia piscesae</name>
    <name type="common">Tubeworm</name>
    <dbReference type="NCBI Taxonomy" id="27915"/>
    <lineage>
        <taxon>Eukaryota</taxon>
        <taxon>Metazoa</taxon>
        <taxon>Spiralia</taxon>
        <taxon>Lophotrochozoa</taxon>
        <taxon>Annelida</taxon>
        <taxon>Polychaeta</taxon>
        <taxon>Sedentaria</taxon>
        <taxon>Canalipalpata</taxon>
        <taxon>Sabellida</taxon>
        <taxon>Siboglinidae</taxon>
        <taxon>Ridgeia</taxon>
    </lineage>
</organism>
<comment type="caution">
    <text evidence="1">Lacks conserved residue(s) required for the propagation of feature annotation.</text>
</comment>
<dbReference type="InterPro" id="IPR000742">
    <property type="entry name" value="EGF"/>
</dbReference>
<dbReference type="PROSITE" id="PS00022">
    <property type="entry name" value="EGF_1"/>
    <property type="match status" value="1"/>
</dbReference>
<evidence type="ECO:0000259" key="3">
    <source>
        <dbReference type="PROSITE" id="PS50026"/>
    </source>
</evidence>
<feature type="transmembrane region" description="Helical" evidence="2">
    <location>
        <begin position="186"/>
        <end position="205"/>
    </location>
</feature>
<feature type="disulfide bond" evidence="1">
    <location>
        <begin position="66"/>
        <end position="75"/>
    </location>
</feature>
<keyword evidence="2" id="KW-0472">Membrane</keyword>
<reference evidence="4" key="1">
    <citation type="journal article" date="2023" name="Mol. Biol. Evol.">
        <title>Third-Generation Sequencing Reveals the Adaptive Role of the Epigenome in Three Deep-Sea Polychaetes.</title>
        <authorList>
            <person name="Perez M."/>
            <person name="Aroh O."/>
            <person name="Sun Y."/>
            <person name="Lan Y."/>
            <person name="Juniper S.K."/>
            <person name="Young C.R."/>
            <person name="Angers B."/>
            <person name="Qian P.Y."/>
        </authorList>
    </citation>
    <scope>NUCLEOTIDE SEQUENCE</scope>
    <source>
        <strain evidence="4">R07B-5</strain>
    </source>
</reference>
<keyword evidence="1" id="KW-1015">Disulfide bond</keyword>
<comment type="caution">
    <text evidence="4">The sequence shown here is derived from an EMBL/GenBank/DDBJ whole genome shotgun (WGS) entry which is preliminary data.</text>
</comment>
<keyword evidence="1" id="KW-0245">EGF-like domain</keyword>
<keyword evidence="2" id="KW-0812">Transmembrane</keyword>
<dbReference type="AlphaFoldDB" id="A0AAD9P4B1"/>